<organism evidence="5 6">
    <name type="scientific">Weissella confusa</name>
    <name type="common">Lactobacillus confusus</name>
    <dbReference type="NCBI Taxonomy" id="1583"/>
    <lineage>
        <taxon>Bacteria</taxon>
        <taxon>Bacillati</taxon>
        <taxon>Bacillota</taxon>
        <taxon>Bacilli</taxon>
        <taxon>Lactobacillales</taxon>
        <taxon>Lactobacillaceae</taxon>
        <taxon>Weissella</taxon>
    </lineage>
</organism>
<dbReference type="InterPro" id="IPR027417">
    <property type="entry name" value="P-loop_NTPase"/>
</dbReference>
<evidence type="ECO:0000256" key="2">
    <source>
        <dbReference type="ARBA" id="ARBA00022741"/>
    </source>
</evidence>
<protein>
    <submittedName>
        <fullName evidence="5">Uncharacterized protein</fullName>
    </submittedName>
</protein>
<evidence type="ECO:0000256" key="4">
    <source>
        <dbReference type="ARBA" id="ARBA00022840"/>
    </source>
</evidence>
<dbReference type="AlphaFoldDB" id="A0A923NL58"/>
<dbReference type="GO" id="GO:0005524">
    <property type="term" value="F:ATP binding"/>
    <property type="evidence" value="ECO:0007669"/>
    <property type="project" value="UniProtKB-KW"/>
</dbReference>
<dbReference type="GO" id="GO:0016301">
    <property type="term" value="F:kinase activity"/>
    <property type="evidence" value="ECO:0007669"/>
    <property type="project" value="UniProtKB-KW"/>
</dbReference>
<proteinExistence type="predicted"/>
<dbReference type="Gene3D" id="3.40.50.300">
    <property type="entry name" value="P-loop containing nucleotide triphosphate hydrolases"/>
    <property type="match status" value="1"/>
</dbReference>
<comment type="caution">
    <text evidence="5">The sequence shown here is derived from an EMBL/GenBank/DDBJ whole genome shotgun (WGS) entry which is preliminary data.</text>
</comment>
<reference evidence="5" key="1">
    <citation type="submission" date="2020-08" db="EMBL/GenBank/DDBJ databases">
        <title>Complete genome sequence of Weissella confusa strain FS54 provides insights into metabolic potential.</title>
        <authorList>
            <person name="Fhoula I."/>
            <person name="Najjari A."/>
            <person name="Lekired A."/>
            <person name="Bessrour-Aouam N."/>
            <person name="Jaballah S."/>
            <person name="Klibi N."/>
            <person name="Ouzari H.-I."/>
        </authorList>
    </citation>
    <scope>NUCLEOTIDE SEQUENCE</scope>
    <source>
        <strain evidence="5">FS54</strain>
    </source>
</reference>
<evidence type="ECO:0000313" key="6">
    <source>
        <dbReference type="Proteomes" id="UP000650485"/>
    </source>
</evidence>
<dbReference type="InterPro" id="IPR031322">
    <property type="entry name" value="Shikimate/glucono_kinase"/>
</dbReference>
<keyword evidence="2" id="KW-0547">Nucleotide-binding</keyword>
<name>A0A923NL58_WEICO</name>
<accession>A0A923NL58</accession>
<dbReference type="InterPro" id="IPR023000">
    <property type="entry name" value="Shikimate_kinase_CS"/>
</dbReference>
<keyword evidence="4" id="KW-0067">ATP-binding</keyword>
<dbReference type="EMBL" id="JACSZT010000021">
    <property type="protein sequence ID" value="MBC6499727.1"/>
    <property type="molecule type" value="Genomic_DNA"/>
</dbReference>
<evidence type="ECO:0000256" key="3">
    <source>
        <dbReference type="ARBA" id="ARBA00022777"/>
    </source>
</evidence>
<evidence type="ECO:0000256" key="1">
    <source>
        <dbReference type="ARBA" id="ARBA00022679"/>
    </source>
</evidence>
<gene>
    <name evidence="5" type="ORF">H7R52_17015</name>
</gene>
<dbReference type="PROSITE" id="PS01128">
    <property type="entry name" value="SHIKIMATE_KINASE"/>
    <property type="match status" value="1"/>
</dbReference>
<keyword evidence="1" id="KW-0808">Transferase</keyword>
<evidence type="ECO:0000313" key="5">
    <source>
        <dbReference type="EMBL" id="MBC6499727.1"/>
    </source>
</evidence>
<dbReference type="Proteomes" id="UP000650485">
    <property type="component" value="Unassembled WGS sequence"/>
</dbReference>
<sequence length="58" mass="6144">MFATEGEPAFRALEHDVLQEVINNEGIIATGGGIIETPGNIQLLSEANVPVFYLSGSL</sequence>
<keyword evidence="3" id="KW-0418">Kinase</keyword>
<dbReference type="Pfam" id="PF01202">
    <property type="entry name" value="SKI"/>
    <property type="match status" value="1"/>
</dbReference>